<proteinExistence type="predicted"/>
<organism evidence="1 2">
    <name type="scientific">Phytohabitans suffuscus</name>
    <dbReference type="NCBI Taxonomy" id="624315"/>
    <lineage>
        <taxon>Bacteria</taxon>
        <taxon>Bacillati</taxon>
        <taxon>Actinomycetota</taxon>
        <taxon>Actinomycetes</taxon>
        <taxon>Micromonosporales</taxon>
        <taxon>Micromonosporaceae</taxon>
    </lineage>
</organism>
<evidence type="ECO:0000313" key="2">
    <source>
        <dbReference type="Proteomes" id="UP000503011"/>
    </source>
</evidence>
<evidence type="ECO:0008006" key="3">
    <source>
        <dbReference type="Google" id="ProtNLM"/>
    </source>
</evidence>
<dbReference type="RefSeq" id="WP_173163002.1">
    <property type="nucleotide sequence ID" value="NZ_AP022871.1"/>
</dbReference>
<dbReference type="Gene3D" id="3.10.450.50">
    <property type="match status" value="1"/>
</dbReference>
<accession>A0A6F8YWS4</accession>
<evidence type="ECO:0000313" key="1">
    <source>
        <dbReference type="EMBL" id="BCB90625.1"/>
    </source>
</evidence>
<dbReference type="KEGG" id="psuu:Psuf_079380"/>
<name>A0A6F8YWS4_9ACTN</name>
<dbReference type="InterPro" id="IPR032710">
    <property type="entry name" value="NTF2-like_dom_sf"/>
</dbReference>
<dbReference type="SUPFAM" id="SSF54427">
    <property type="entry name" value="NTF2-like"/>
    <property type="match status" value="1"/>
</dbReference>
<dbReference type="AlphaFoldDB" id="A0A6F8YWS4"/>
<dbReference type="Proteomes" id="UP000503011">
    <property type="component" value="Chromosome"/>
</dbReference>
<reference evidence="1 2" key="2">
    <citation type="submission" date="2020-03" db="EMBL/GenBank/DDBJ databases">
        <authorList>
            <person name="Ichikawa N."/>
            <person name="Kimura A."/>
            <person name="Kitahashi Y."/>
            <person name="Uohara A."/>
        </authorList>
    </citation>
    <scope>NUCLEOTIDE SEQUENCE [LARGE SCALE GENOMIC DNA]</scope>
    <source>
        <strain evidence="1 2">NBRC 105367</strain>
    </source>
</reference>
<reference evidence="1 2" key="1">
    <citation type="submission" date="2020-03" db="EMBL/GenBank/DDBJ databases">
        <title>Whole genome shotgun sequence of Phytohabitans suffuscus NBRC 105367.</title>
        <authorList>
            <person name="Komaki H."/>
            <person name="Tamura T."/>
        </authorList>
    </citation>
    <scope>NUCLEOTIDE SEQUENCE [LARGE SCALE GENOMIC DNA]</scope>
    <source>
        <strain evidence="1 2">NBRC 105367</strain>
    </source>
</reference>
<protein>
    <recommendedName>
        <fullName evidence="3">SnoaL-like domain-containing protein</fullName>
    </recommendedName>
</protein>
<gene>
    <name evidence="1" type="ORF">Psuf_079380</name>
</gene>
<keyword evidence="2" id="KW-1185">Reference proteome</keyword>
<dbReference type="EMBL" id="AP022871">
    <property type="protein sequence ID" value="BCB90625.1"/>
    <property type="molecule type" value="Genomic_DNA"/>
</dbReference>
<sequence>MHTVPEPIAAFHAAVNAADADRAAALATDDVEVGGPRGAGRGVELLRGWVEGSGVTLAPTAAHPFAGGVVVVAQQARWPGDDTVHEIATLFRVTPDGRLAAMIRYDTLADALAAARTA</sequence>